<proteinExistence type="predicted"/>
<dbReference type="SUPFAM" id="SSF52540">
    <property type="entry name" value="P-loop containing nucleoside triphosphate hydrolases"/>
    <property type="match status" value="1"/>
</dbReference>
<dbReference type="Pfam" id="PF25601">
    <property type="entry name" value="AAA_lid_14"/>
    <property type="match status" value="1"/>
</dbReference>
<dbReference type="InterPro" id="IPR025943">
    <property type="entry name" value="Sigma_54_int_dom_ATP-bd_2"/>
</dbReference>
<evidence type="ECO:0000256" key="1">
    <source>
        <dbReference type="ARBA" id="ARBA00022741"/>
    </source>
</evidence>
<protein>
    <submittedName>
        <fullName evidence="6">Sigma 54-interacting transcriptional regulator</fullName>
    </submittedName>
</protein>
<dbReference type="SMART" id="SM00240">
    <property type="entry name" value="FHA"/>
    <property type="match status" value="1"/>
</dbReference>
<keyword evidence="3" id="KW-0238">DNA-binding</keyword>
<name>A0ABZ2LNH7_9BACT</name>
<dbReference type="InterPro" id="IPR058031">
    <property type="entry name" value="AAA_lid_NorR"/>
</dbReference>
<evidence type="ECO:0000256" key="3">
    <source>
        <dbReference type="ARBA" id="ARBA00023125"/>
    </source>
</evidence>
<dbReference type="Pfam" id="PF00498">
    <property type="entry name" value="FHA"/>
    <property type="match status" value="1"/>
</dbReference>
<dbReference type="Gene3D" id="1.10.10.60">
    <property type="entry name" value="Homeodomain-like"/>
    <property type="match status" value="1"/>
</dbReference>
<dbReference type="InterPro" id="IPR008984">
    <property type="entry name" value="SMAD_FHA_dom_sf"/>
</dbReference>
<dbReference type="SMART" id="SM00382">
    <property type="entry name" value="AAA"/>
    <property type="match status" value="1"/>
</dbReference>
<dbReference type="InterPro" id="IPR025662">
    <property type="entry name" value="Sigma_54_int_dom_ATP-bd_1"/>
</dbReference>
<organism evidence="6 7">
    <name type="scientific">Pendulispora albinea</name>
    <dbReference type="NCBI Taxonomy" id="2741071"/>
    <lineage>
        <taxon>Bacteria</taxon>
        <taxon>Pseudomonadati</taxon>
        <taxon>Myxococcota</taxon>
        <taxon>Myxococcia</taxon>
        <taxon>Myxococcales</taxon>
        <taxon>Sorangiineae</taxon>
        <taxon>Pendulisporaceae</taxon>
        <taxon>Pendulispora</taxon>
    </lineage>
</organism>
<dbReference type="InterPro" id="IPR027417">
    <property type="entry name" value="P-loop_NTPase"/>
</dbReference>
<dbReference type="CDD" id="cd00009">
    <property type="entry name" value="AAA"/>
    <property type="match status" value="1"/>
</dbReference>
<sequence length="430" mass="48196">MADEEGANESSIETLIHDRGMQAVRRHHPRLRWTDASGPHELVVRDVSIVGSSQRAQLRVDDRTVSRLHAELELKPDGLWVRDLGSRNGTFVQDVLVSMARIPDNGVLRVGFTQLAMDRAPEDAVVHLWPTDRFGPLIGTSTALRELFASLARIAATDSSVFIQGETGTGKELVARAIHDASPRRDGPFVVVDCAAMSEHRLVEVELFGCVKGAFEGADAREGALESAHGGTLFLDEIGELPLAIQPKLLRALDSREVKRVGETTARTIDVRFVSASHRDLQKMANTRAFREDLYFRLAVLPVRVPPLRERMEDIPLLASHFAARIGGALEPPLLEEMSQMPWFGNVRELRNFVERAIALGAHRALDMATTPAPRMETAYKEFRERWIEFGEREYLRKLLDRHGRQVASAAQEAGLDRTYLYRLLRKHTL</sequence>
<dbReference type="PROSITE" id="PS50045">
    <property type="entry name" value="SIGMA54_INTERACT_4"/>
    <property type="match status" value="1"/>
</dbReference>
<dbReference type="CDD" id="cd00060">
    <property type="entry name" value="FHA"/>
    <property type="match status" value="1"/>
</dbReference>
<evidence type="ECO:0000313" key="6">
    <source>
        <dbReference type="EMBL" id="WXB11890.1"/>
    </source>
</evidence>
<dbReference type="PANTHER" id="PTHR32071:SF117">
    <property type="entry name" value="PTS-DEPENDENT DIHYDROXYACETONE KINASE OPERON REGULATORY PROTEIN-RELATED"/>
    <property type="match status" value="1"/>
</dbReference>
<gene>
    <name evidence="6" type="ORF">LZC94_29040</name>
</gene>
<keyword evidence="2" id="KW-0067">ATP-binding</keyword>
<dbReference type="InterPro" id="IPR002078">
    <property type="entry name" value="Sigma_54_int"/>
</dbReference>
<feature type="domain" description="Sigma-54 factor interaction" evidence="5">
    <location>
        <begin position="137"/>
        <end position="359"/>
    </location>
</feature>
<dbReference type="PROSITE" id="PS00675">
    <property type="entry name" value="SIGMA54_INTERACT_1"/>
    <property type="match status" value="1"/>
</dbReference>
<dbReference type="Gene3D" id="3.40.50.300">
    <property type="entry name" value="P-loop containing nucleotide triphosphate hydrolases"/>
    <property type="match status" value="1"/>
</dbReference>
<dbReference type="InterPro" id="IPR009057">
    <property type="entry name" value="Homeodomain-like_sf"/>
</dbReference>
<dbReference type="PROSITE" id="PS00676">
    <property type="entry name" value="SIGMA54_INTERACT_2"/>
    <property type="match status" value="1"/>
</dbReference>
<evidence type="ECO:0000313" key="7">
    <source>
        <dbReference type="Proteomes" id="UP001370348"/>
    </source>
</evidence>
<keyword evidence="1" id="KW-0547">Nucleotide-binding</keyword>
<dbReference type="InterPro" id="IPR003593">
    <property type="entry name" value="AAA+_ATPase"/>
</dbReference>
<evidence type="ECO:0000259" key="5">
    <source>
        <dbReference type="PROSITE" id="PS50045"/>
    </source>
</evidence>
<dbReference type="Proteomes" id="UP001370348">
    <property type="component" value="Chromosome"/>
</dbReference>
<accession>A0ABZ2LNH7</accession>
<dbReference type="EMBL" id="CP089984">
    <property type="protein sequence ID" value="WXB11890.1"/>
    <property type="molecule type" value="Genomic_DNA"/>
</dbReference>
<feature type="domain" description="FHA" evidence="4">
    <location>
        <begin position="48"/>
        <end position="97"/>
    </location>
</feature>
<keyword evidence="7" id="KW-1185">Reference proteome</keyword>
<evidence type="ECO:0000256" key="2">
    <source>
        <dbReference type="ARBA" id="ARBA00022840"/>
    </source>
</evidence>
<dbReference type="SUPFAM" id="SSF46689">
    <property type="entry name" value="Homeodomain-like"/>
    <property type="match status" value="1"/>
</dbReference>
<dbReference type="Gene3D" id="2.60.200.20">
    <property type="match status" value="1"/>
</dbReference>
<dbReference type="Pfam" id="PF00158">
    <property type="entry name" value="Sigma54_activat"/>
    <property type="match status" value="1"/>
</dbReference>
<dbReference type="InterPro" id="IPR000253">
    <property type="entry name" value="FHA_dom"/>
</dbReference>
<dbReference type="Gene3D" id="1.10.8.60">
    <property type="match status" value="1"/>
</dbReference>
<reference evidence="6 7" key="1">
    <citation type="submission" date="2021-12" db="EMBL/GenBank/DDBJ databases">
        <title>Discovery of the Pendulisporaceae a myxobacterial family with distinct sporulation behavior and unique specialized metabolism.</title>
        <authorList>
            <person name="Garcia R."/>
            <person name="Popoff A."/>
            <person name="Bader C.D."/>
            <person name="Loehr J."/>
            <person name="Walesch S."/>
            <person name="Walt C."/>
            <person name="Boldt J."/>
            <person name="Bunk B."/>
            <person name="Haeckl F.J.F.P.J."/>
            <person name="Gunesch A.P."/>
            <person name="Birkelbach J."/>
            <person name="Nuebel U."/>
            <person name="Pietschmann T."/>
            <person name="Bach T."/>
            <person name="Mueller R."/>
        </authorList>
    </citation>
    <scope>NUCLEOTIDE SEQUENCE [LARGE SCALE GENOMIC DNA]</scope>
    <source>
        <strain evidence="6 7">MSr11954</strain>
    </source>
</reference>
<dbReference type="SUPFAM" id="SSF49879">
    <property type="entry name" value="SMAD/FHA domain"/>
    <property type="match status" value="1"/>
</dbReference>
<evidence type="ECO:0000259" key="4">
    <source>
        <dbReference type="PROSITE" id="PS50006"/>
    </source>
</evidence>
<dbReference type="RefSeq" id="WP_394821505.1">
    <property type="nucleotide sequence ID" value="NZ_CP089984.1"/>
</dbReference>
<dbReference type="PROSITE" id="PS50006">
    <property type="entry name" value="FHA_DOMAIN"/>
    <property type="match status" value="1"/>
</dbReference>
<dbReference type="PANTHER" id="PTHR32071">
    <property type="entry name" value="TRANSCRIPTIONAL REGULATORY PROTEIN"/>
    <property type="match status" value="1"/>
</dbReference>